<dbReference type="PANTHER" id="PTHR43236:SF2">
    <property type="entry name" value="BLL0069 PROTEIN"/>
    <property type="match status" value="1"/>
</dbReference>
<protein>
    <submittedName>
        <fullName evidence="2">ImmA/IrrE family metallo-endopeptidase</fullName>
    </submittedName>
</protein>
<dbReference type="InterPro" id="IPR010359">
    <property type="entry name" value="IrrE_HExxH"/>
</dbReference>
<keyword evidence="3" id="KW-1185">Reference proteome</keyword>
<dbReference type="InterPro" id="IPR052345">
    <property type="entry name" value="Rad_response_metalloprotease"/>
</dbReference>
<proteinExistence type="predicted"/>
<accession>A0ABW5XCD5</accession>
<dbReference type="Gene3D" id="1.10.10.2910">
    <property type="match status" value="1"/>
</dbReference>
<reference evidence="3" key="1">
    <citation type="journal article" date="2019" name="Int. J. Syst. Evol. Microbiol.">
        <title>The Global Catalogue of Microorganisms (GCM) 10K type strain sequencing project: providing services to taxonomists for standard genome sequencing and annotation.</title>
        <authorList>
            <consortium name="The Broad Institute Genomics Platform"/>
            <consortium name="The Broad Institute Genome Sequencing Center for Infectious Disease"/>
            <person name="Wu L."/>
            <person name="Ma J."/>
        </authorList>
    </citation>
    <scope>NUCLEOTIDE SEQUENCE [LARGE SCALE GENOMIC DNA]</scope>
    <source>
        <strain evidence="3">KCTC 33576</strain>
    </source>
</reference>
<gene>
    <name evidence="2" type="ORF">ACFSYH_02095</name>
</gene>
<dbReference type="Proteomes" id="UP001597391">
    <property type="component" value="Unassembled WGS sequence"/>
</dbReference>
<dbReference type="EMBL" id="JBHUOP010000001">
    <property type="protein sequence ID" value="MFD2839363.1"/>
    <property type="molecule type" value="Genomic_DNA"/>
</dbReference>
<dbReference type="PANTHER" id="PTHR43236">
    <property type="entry name" value="ANTITOXIN HIGA1"/>
    <property type="match status" value="1"/>
</dbReference>
<sequence>MVKVETPTVAKTPAVPRRIASATRAAEAILKTLIVDDEGAFVPPIDPYDIAEQMGIDVYLAVMPDKKSGFIEKKTPDDQAKVYINHRHSPVRQRFTLAHELGHYFYETLQGNECFDSLNREDGHANLGTDPKERWANKFAAALLMPGGPLQTLVAQGETLPELASTFDVSEAAMSYRLSNLGLPN</sequence>
<organism evidence="2 3">
    <name type="scientific">Populibacterium corticicola</name>
    <dbReference type="NCBI Taxonomy" id="1812826"/>
    <lineage>
        <taxon>Bacteria</taxon>
        <taxon>Bacillati</taxon>
        <taxon>Actinomycetota</taxon>
        <taxon>Actinomycetes</taxon>
        <taxon>Micrococcales</taxon>
        <taxon>Jonesiaceae</taxon>
        <taxon>Populibacterium</taxon>
    </lineage>
</organism>
<evidence type="ECO:0000313" key="3">
    <source>
        <dbReference type="Proteomes" id="UP001597391"/>
    </source>
</evidence>
<evidence type="ECO:0000313" key="2">
    <source>
        <dbReference type="EMBL" id="MFD2839363.1"/>
    </source>
</evidence>
<name>A0ABW5XCD5_9MICO</name>
<dbReference type="RefSeq" id="WP_377464822.1">
    <property type="nucleotide sequence ID" value="NZ_JBHUOP010000001.1"/>
</dbReference>
<evidence type="ECO:0000259" key="1">
    <source>
        <dbReference type="Pfam" id="PF06114"/>
    </source>
</evidence>
<feature type="domain" description="IrrE N-terminal-like" evidence="1">
    <location>
        <begin position="51"/>
        <end position="179"/>
    </location>
</feature>
<dbReference type="Pfam" id="PF06114">
    <property type="entry name" value="Peptidase_M78"/>
    <property type="match status" value="1"/>
</dbReference>
<comment type="caution">
    <text evidence="2">The sequence shown here is derived from an EMBL/GenBank/DDBJ whole genome shotgun (WGS) entry which is preliminary data.</text>
</comment>